<evidence type="ECO:0000313" key="1">
    <source>
        <dbReference type="EMBL" id="PPQ71725.1"/>
    </source>
</evidence>
<gene>
    <name evidence="1" type="ORF">CVT26_007635</name>
</gene>
<organism evidence="1 2">
    <name type="scientific">Gymnopilus dilepis</name>
    <dbReference type="NCBI Taxonomy" id="231916"/>
    <lineage>
        <taxon>Eukaryota</taxon>
        <taxon>Fungi</taxon>
        <taxon>Dikarya</taxon>
        <taxon>Basidiomycota</taxon>
        <taxon>Agaricomycotina</taxon>
        <taxon>Agaricomycetes</taxon>
        <taxon>Agaricomycetidae</taxon>
        <taxon>Agaricales</taxon>
        <taxon>Agaricineae</taxon>
        <taxon>Hymenogastraceae</taxon>
        <taxon>Gymnopilus</taxon>
    </lineage>
</organism>
<reference evidence="1 2" key="1">
    <citation type="journal article" date="2018" name="Evol. Lett.">
        <title>Horizontal gene cluster transfer increased hallucinogenic mushroom diversity.</title>
        <authorList>
            <person name="Reynolds H.T."/>
            <person name="Vijayakumar V."/>
            <person name="Gluck-Thaler E."/>
            <person name="Korotkin H.B."/>
            <person name="Matheny P.B."/>
            <person name="Slot J.C."/>
        </authorList>
    </citation>
    <scope>NUCLEOTIDE SEQUENCE [LARGE SCALE GENOMIC DNA]</scope>
    <source>
        <strain evidence="1 2">SRW20</strain>
    </source>
</reference>
<sequence>MYRKWKDLLKMETKAIFKFIAPHVDKESQDIASKIIKGGLVTTFKGDTRLWPHRRQDAKIQIRLDWGSQGAFRKADQGCDGGFYQDFNLQINSEAANPTLRRLVAQNPHYKYLTAFVPTTKNGEVELSREQLDLEFKGKFLPKLKEGLPLPTR</sequence>
<protein>
    <submittedName>
        <fullName evidence="1">Uncharacterized protein</fullName>
    </submittedName>
</protein>
<comment type="caution">
    <text evidence="1">The sequence shown here is derived from an EMBL/GenBank/DDBJ whole genome shotgun (WGS) entry which is preliminary data.</text>
</comment>
<proteinExistence type="predicted"/>
<dbReference type="EMBL" id="NHYE01005490">
    <property type="protein sequence ID" value="PPQ71725.1"/>
    <property type="molecule type" value="Genomic_DNA"/>
</dbReference>
<name>A0A409VZQ2_9AGAR</name>
<dbReference type="AlphaFoldDB" id="A0A409VZQ2"/>
<accession>A0A409VZQ2</accession>
<evidence type="ECO:0000313" key="2">
    <source>
        <dbReference type="Proteomes" id="UP000284706"/>
    </source>
</evidence>
<dbReference type="Proteomes" id="UP000284706">
    <property type="component" value="Unassembled WGS sequence"/>
</dbReference>
<dbReference type="InParanoid" id="A0A409VZQ2"/>
<keyword evidence="2" id="KW-1185">Reference proteome</keyword>